<dbReference type="SMART" id="SM00642">
    <property type="entry name" value="Aamy"/>
    <property type="match status" value="1"/>
</dbReference>
<feature type="domain" description="Glycosyl hydrolase family 13 catalytic" evidence="1">
    <location>
        <begin position="56"/>
        <end position="347"/>
    </location>
</feature>
<dbReference type="InterPro" id="IPR013780">
    <property type="entry name" value="Glyco_hydro_b"/>
</dbReference>
<name>I6Z8F1_MELRP</name>
<dbReference type="Gene3D" id="3.20.20.80">
    <property type="entry name" value="Glycosidases"/>
    <property type="match status" value="1"/>
</dbReference>
<dbReference type="eggNOG" id="COG0366">
    <property type="taxonomic scope" value="Bacteria"/>
</dbReference>
<dbReference type="InterPro" id="IPR017853">
    <property type="entry name" value="GH"/>
</dbReference>
<evidence type="ECO:0000259" key="1">
    <source>
        <dbReference type="SMART" id="SM00642"/>
    </source>
</evidence>
<dbReference type="InterPro" id="IPR006047">
    <property type="entry name" value="GH13_cat_dom"/>
</dbReference>
<dbReference type="OrthoDB" id="9805159at2"/>
<dbReference type="EMBL" id="CP003557">
    <property type="protein sequence ID" value="AFN75430.1"/>
    <property type="molecule type" value="Genomic_DNA"/>
</dbReference>
<dbReference type="PANTHER" id="PTHR47786">
    <property type="entry name" value="ALPHA-1,4-GLUCAN:MALTOSE-1-PHOSPHATE MALTOSYLTRANSFERASE"/>
    <property type="match status" value="1"/>
</dbReference>
<dbReference type="Pfam" id="PF00128">
    <property type="entry name" value="Alpha-amylase"/>
    <property type="match status" value="2"/>
</dbReference>
<dbReference type="Proteomes" id="UP000009011">
    <property type="component" value="Chromosome"/>
</dbReference>
<gene>
    <name evidence="2" type="ordered locus">MROS_2200</name>
</gene>
<evidence type="ECO:0000313" key="2">
    <source>
        <dbReference type="EMBL" id="AFN75430.1"/>
    </source>
</evidence>
<dbReference type="GO" id="GO:0005975">
    <property type="term" value="P:carbohydrate metabolic process"/>
    <property type="evidence" value="ECO:0007669"/>
    <property type="project" value="InterPro"/>
</dbReference>
<accession>I6Z8F1</accession>
<dbReference type="SUPFAM" id="SSF51011">
    <property type="entry name" value="Glycosyl hydrolase domain"/>
    <property type="match status" value="1"/>
</dbReference>
<evidence type="ECO:0000313" key="3">
    <source>
        <dbReference type="Proteomes" id="UP000009011"/>
    </source>
</evidence>
<proteinExistence type="predicted"/>
<dbReference type="KEGG" id="mro:MROS_2200"/>
<keyword evidence="3" id="KW-1185">Reference proteome</keyword>
<dbReference type="HOGENOM" id="CLU_032719_1_0_10"/>
<dbReference type="RefSeq" id="WP_014856862.1">
    <property type="nucleotide sequence ID" value="NC_018178.1"/>
</dbReference>
<dbReference type="SUPFAM" id="SSF51445">
    <property type="entry name" value="(Trans)glycosidases"/>
    <property type="match status" value="1"/>
</dbReference>
<organism evidence="2 3">
    <name type="scientific">Melioribacter roseus (strain DSM 23840 / JCM 17771 / VKM B-2668 / P3M-2)</name>
    <dbReference type="NCBI Taxonomy" id="1191523"/>
    <lineage>
        <taxon>Bacteria</taxon>
        <taxon>Pseudomonadati</taxon>
        <taxon>Ignavibacteriota</taxon>
        <taxon>Ignavibacteria</taxon>
        <taxon>Ignavibacteriales</taxon>
        <taxon>Melioribacteraceae</taxon>
        <taxon>Melioribacter</taxon>
    </lineage>
</organism>
<dbReference type="CDD" id="cd11313">
    <property type="entry name" value="AmyAc_arch_bac_AmyA"/>
    <property type="match status" value="1"/>
</dbReference>
<sequence>MKFYNARKILTFMLLLLSFIIISAQEKKPVVPQFSPPEWTKNVVMYEVNVRQYTPEGTFEAFEEHLPRLKKMGVDILWFMPIHPIGEKNRKGSLGSYYSIKDYKAINPEFGTEEDFKHLVNKAHEMGFYVMLDWVANHTSWDNVWTETHPEFFSKNEKGEFYPPVPDWHDVIDLDYSNKDLWDYMIDAMKYWVTEFDVDGFRCDYANGVPIEFWTAARKELEKVKPLFMLAEAAEPEMHIAHDMTYNWQLKDIMNKIAAGELNAEALAKHIKTEKKEYPKEGYRLNFTTNHDENSWSGTVFERLGESAEMFSVLTTTIHGMPLFYSGQEAGLNKRLRFFEKDTVDWSNLVFEDLFTKLCELKEKNKAIWSGLYGGEVILIENDNPENIFSFYREKDGYRLIAFFNASPKDQKFSFKSENLAGSYNNYFTSEEVSLNTDNTLTLKPWEYIILVNK</sequence>
<dbReference type="PANTHER" id="PTHR47786:SF2">
    <property type="entry name" value="GLYCOSYL HYDROLASE FAMILY 13 CATALYTIC DOMAIN-CONTAINING PROTEIN"/>
    <property type="match status" value="1"/>
</dbReference>
<dbReference type="Gene3D" id="2.60.40.1180">
    <property type="entry name" value="Golgi alpha-mannosidase II"/>
    <property type="match status" value="1"/>
</dbReference>
<reference evidence="2 3" key="1">
    <citation type="journal article" date="2013" name="PLoS ONE">
        <title>Genomic analysis of Melioribacter roseus, facultatively anaerobic organotrophic bacterium representing a novel deep lineage within Bacteriodetes/Chlorobi group.</title>
        <authorList>
            <person name="Kadnikov V.V."/>
            <person name="Mardanov A.V."/>
            <person name="Podosokorskaya O.A."/>
            <person name="Gavrilov S.N."/>
            <person name="Kublanov I.V."/>
            <person name="Beletsky A.V."/>
            <person name="Bonch-Osmolovskaya E.A."/>
            <person name="Ravin N.V."/>
        </authorList>
    </citation>
    <scope>NUCLEOTIDE SEQUENCE [LARGE SCALE GENOMIC DNA]</scope>
    <source>
        <strain evidence="3">JCM 17771 / P3M-2</strain>
    </source>
</reference>
<dbReference type="AlphaFoldDB" id="I6Z8F1"/>
<protein>
    <submittedName>
        <fullName evidence="2">Alpha amylase catalytic region</fullName>
    </submittedName>
</protein>
<dbReference type="PATRIC" id="fig|1191523.3.peg.2325"/>
<dbReference type="STRING" id="1191523.MROS_2200"/>